<reference evidence="1 3" key="2">
    <citation type="submission" date="2021-03" db="EMBL/GenBank/DDBJ databases">
        <authorList>
            <person name="Li Y."/>
            <person name="Li S."/>
            <person name="Chen M."/>
            <person name="Peng G."/>
            <person name="Tan Z."/>
            <person name="An Q."/>
        </authorList>
    </citation>
    <scope>NUCLEOTIDE SEQUENCE [LARGE SCALE GENOMIC DNA]</scope>
    <source>
        <strain evidence="1 3">Ola 51</strain>
    </source>
</reference>
<dbReference type="RefSeq" id="WP_064564383.1">
    <property type="nucleotide sequence ID" value="NZ_CP014007.2"/>
</dbReference>
<keyword evidence="3" id="KW-1185">Reference proteome</keyword>
<organism evidence="2 4">
    <name type="scientific">Kosakonia oryzae</name>
    <dbReference type="NCBI Taxonomy" id="497725"/>
    <lineage>
        <taxon>Bacteria</taxon>
        <taxon>Pseudomonadati</taxon>
        <taxon>Pseudomonadota</taxon>
        <taxon>Gammaproteobacteria</taxon>
        <taxon>Enterobacterales</taxon>
        <taxon>Enterobacteriaceae</taxon>
        <taxon>Kosakonia</taxon>
    </lineage>
</organism>
<reference evidence="2 4" key="1">
    <citation type="submission" date="2016-10" db="EMBL/GenBank/DDBJ databases">
        <authorList>
            <person name="Varghese N."/>
            <person name="Submissions S."/>
        </authorList>
    </citation>
    <scope>NUCLEOTIDE SEQUENCE [LARGE SCALE GENOMIC DNA]</scope>
    <source>
        <strain evidence="2 4">CGMCC 1.7012</strain>
    </source>
</reference>
<evidence type="ECO:0000313" key="4">
    <source>
        <dbReference type="Proteomes" id="UP000182314"/>
    </source>
</evidence>
<sequence>MSGKTDLEKIFENAESLDNTTYEITLEQSLNPSFLAKCSNFSSLEELFAASGFKIETLEDFQAIPEEEWEMFITDNTTYSSWEEMQEAALAEYSADIVTAHLARGLKL</sequence>
<evidence type="ECO:0000313" key="2">
    <source>
        <dbReference type="EMBL" id="SFC74433.1"/>
    </source>
</evidence>
<protein>
    <submittedName>
        <fullName evidence="2">Uncharacterized protein</fullName>
    </submittedName>
</protein>
<dbReference type="EMBL" id="FOKO01000004">
    <property type="protein sequence ID" value="SFC74433.1"/>
    <property type="molecule type" value="Genomic_DNA"/>
</dbReference>
<gene>
    <name evidence="1" type="ORF">AWR26_06200</name>
    <name evidence="2" type="ORF">SAMN05216286_3062</name>
</gene>
<accession>A0AA94KQN5</accession>
<dbReference type="AlphaFoldDB" id="A0AA94KQN5"/>
<dbReference type="Proteomes" id="UP000182314">
    <property type="component" value="Unassembled WGS sequence"/>
</dbReference>
<evidence type="ECO:0000313" key="1">
    <source>
        <dbReference type="EMBL" id="ANI81765.1"/>
    </source>
</evidence>
<dbReference type="KEGG" id="kor:AWR26_06200"/>
<evidence type="ECO:0000313" key="3">
    <source>
        <dbReference type="Proteomes" id="UP000078227"/>
    </source>
</evidence>
<name>A0AA94KQN5_9ENTR</name>
<dbReference type="EMBL" id="CP014007">
    <property type="protein sequence ID" value="ANI81765.1"/>
    <property type="molecule type" value="Genomic_DNA"/>
</dbReference>
<proteinExistence type="predicted"/>
<dbReference type="Proteomes" id="UP000078227">
    <property type="component" value="Chromosome"/>
</dbReference>